<evidence type="ECO:0000256" key="7">
    <source>
        <dbReference type="ARBA" id="ARBA00022630"/>
    </source>
</evidence>
<evidence type="ECO:0000256" key="8">
    <source>
        <dbReference type="ARBA" id="ARBA00022827"/>
    </source>
</evidence>
<dbReference type="Pfam" id="PF01565">
    <property type="entry name" value="FAD_binding_4"/>
    <property type="match status" value="1"/>
</dbReference>
<evidence type="ECO:0000313" key="18">
    <source>
        <dbReference type="EMBL" id="EFX96606.1"/>
    </source>
</evidence>
<organism evidence="18 19">
    <name type="scientific">Streptococcus vestibularis ATCC 49124</name>
    <dbReference type="NCBI Taxonomy" id="889206"/>
    <lineage>
        <taxon>Bacteria</taxon>
        <taxon>Bacillati</taxon>
        <taxon>Bacillota</taxon>
        <taxon>Bacilli</taxon>
        <taxon>Lactobacillales</taxon>
        <taxon>Streptococcaceae</taxon>
        <taxon>Streptococcus</taxon>
    </lineage>
</organism>
<comment type="pathway">
    <text evidence="4 16">Cell wall biogenesis; peptidoglycan biosynthesis.</text>
</comment>
<evidence type="ECO:0000256" key="2">
    <source>
        <dbReference type="ARBA" id="ARBA00003921"/>
    </source>
</evidence>
<keyword evidence="12 16" id="KW-0560">Oxidoreductase</keyword>
<dbReference type="InterPro" id="IPR016167">
    <property type="entry name" value="FAD-bd_PCMH_sub1"/>
</dbReference>
<feature type="active site" evidence="16">
    <location>
        <position position="300"/>
    </location>
</feature>
<dbReference type="InterPro" id="IPR036635">
    <property type="entry name" value="MurB_C_sf"/>
</dbReference>
<dbReference type="EMBL" id="AEVI01000017">
    <property type="protein sequence ID" value="EFX96606.1"/>
    <property type="molecule type" value="Genomic_DNA"/>
</dbReference>
<proteinExistence type="inferred from homology"/>
<dbReference type="PANTHER" id="PTHR21071">
    <property type="entry name" value="UDP-N-ACETYLENOLPYRUVOYLGLUCOSAMINE REDUCTASE"/>
    <property type="match status" value="1"/>
</dbReference>
<evidence type="ECO:0000256" key="5">
    <source>
        <dbReference type="ARBA" id="ARBA00022490"/>
    </source>
</evidence>
<dbReference type="GO" id="GO:0008762">
    <property type="term" value="F:UDP-N-acetylmuramate dehydrogenase activity"/>
    <property type="evidence" value="ECO:0007669"/>
    <property type="project" value="UniProtKB-EC"/>
</dbReference>
<dbReference type="PROSITE" id="PS51387">
    <property type="entry name" value="FAD_PCMH"/>
    <property type="match status" value="1"/>
</dbReference>
<accession>A0ABP2KKB3</accession>
<dbReference type="SUPFAM" id="SSF56176">
    <property type="entry name" value="FAD-binding/transporter-associated domain-like"/>
    <property type="match status" value="1"/>
</dbReference>
<dbReference type="Gene3D" id="3.90.78.10">
    <property type="entry name" value="UDP-N-acetylenolpyruvoylglucosamine reductase, C-terminal domain"/>
    <property type="match status" value="1"/>
</dbReference>
<evidence type="ECO:0000256" key="11">
    <source>
        <dbReference type="ARBA" id="ARBA00022984"/>
    </source>
</evidence>
<comment type="subcellular location">
    <subcellularLocation>
        <location evidence="3 16">Cytoplasm</location>
    </subcellularLocation>
</comment>
<protein>
    <recommendedName>
        <fullName evidence="16">UDP-N-acetylenolpyruvoylglucosamine reductase</fullName>
        <ecNumber evidence="16">1.3.1.98</ecNumber>
    </recommendedName>
    <alternativeName>
        <fullName evidence="16">UDP-N-acetylmuramate dehydrogenase</fullName>
    </alternativeName>
</protein>
<keyword evidence="5 16" id="KW-0963">Cytoplasm</keyword>
<comment type="caution">
    <text evidence="18">The sequence shown here is derived from an EMBL/GenBank/DDBJ whole genome shotgun (WGS) entry which is preliminary data.</text>
</comment>
<sequence>MYRKSMGNNMLDELKEDLVGIDIRFDEPLKGYTYTKVGGPADYLAFPRNRYELSRIVKFANKHDIPWMVLGNASNLIVRDGGIRGFVIMFDKLNGIAVNGYQVEAEAGANLIATTKVARFQSLTGFEFAAGIPGSIGGAVFMNAGAYGGEIAHILVSAQVLTKDGEIRTIDARDMRFGYRRSVLQETGEVVISAKFNLKPGDYEQIKNEMNRLNHLRELKQPLEYPSCGSVFKRPLGHFAGQLIMEANLKGHRIGGVEVSTKHAGFMVNVNQGTAKDYEDLIADVIAKVKENSGVTLEPEVRIIGDKLN</sequence>
<reference evidence="18 19" key="1">
    <citation type="submission" date="2011-01" db="EMBL/GenBank/DDBJ databases">
        <authorList>
            <person name="Muzny D."/>
            <person name="Qin X."/>
            <person name="Buhay C."/>
            <person name="Dugan-Rocha S."/>
            <person name="Ding Y."/>
            <person name="Chen G."/>
            <person name="Hawes A."/>
            <person name="Holder M."/>
            <person name="Jhangiani S."/>
            <person name="Johnson A."/>
            <person name="Khan Z."/>
            <person name="Li Z."/>
            <person name="Liu W."/>
            <person name="Liu X."/>
            <person name="Perez L."/>
            <person name="Shen H."/>
            <person name="Wang Q."/>
            <person name="Watt J."/>
            <person name="Xi L."/>
            <person name="Xin Y."/>
            <person name="Zhou J."/>
            <person name="Deng J."/>
            <person name="Jiang H."/>
            <person name="Liu Y."/>
            <person name="Qu J."/>
            <person name="Song X.-Z."/>
            <person name="Zhang L."/>
            <person name="Villasana D."/>
            <person name="Johnson A."/>
            <person name="Liu J."/>
            <person name="Liyanage D."/>
            <person name="Lorensuhewa L."/>
            <person name="Robinson T."/>
            <person name="Song A."/>
            <person name="Song B.-B."/>
            <person name="Dinh H."/>
            <person name="Thornton R."/>
            <person name="Coyle M."/>
            <person name="Francisco L."/>
            <person name="Jackson L."/>
            <person name="Javaid M."/>
            <person name="Korchina V."/>
            <person name="Kovar C."/>
            <person name="Mata R."/>
            <person name="Mathew T."/>
            <person name="Ngo R."/>
            <person name="Nguyen L."/>
            <person name="Nguyen N."/>
            <person name="Okwuonu G."/>
            <person name="Ongeri F."/>
            <person name="Pham C."/>
            <person name="Simmons D."/>
            <person name="Wilczek-Boney K."/>
            <person name="Hale W."/>
            <person name="Jakkamsetti A."/>
            <person name="Pham P."/>
            <person name="Ruth R."/>
            <person name="San Lucas F."/>
            <person name="Warren J."/>
            <person name="Zhang J."/>
            <person name="Zhao Z."/>
            <person name="Zhou C."/>
            <person name="Zhu D."/>
            <person name="Lee S."/>
            <person name="Bess C."/>
            <person name="Blankenburg K."/>
            <person name="Forbes L."/>
            <person name="Fu Q."/>
            <person name="Gubbala S."/>
            <person name="Hirani K."/>
            <person name="Jayaseelan J.C."/>
            <person name="Lara F."/>
            <person name="Munidasa M."/>
            <person name="Palculict T."/>
            <person name="Patil S."/>
            <person name="Pu L.-L."/>
            <person name="Saada N."/>
            <person name="Tang L."/>
            <person name="Weissenberger G."/>
            <person name="Zhu Y."/>
            <person name="Hemphill L."/>
            <person name="Shang Y."/>
            <person name="Youmans B."/>
            <person name="Ayvaz T."/>
            <person name="Ross M."/>
            <person name="Santibanez J."/>
            <person name="Aqrawi P."/>
            <person name="Gross S."/>
            <person name="Joshi V."/>
            <person name="Fowler G."/>
            <person name="Nazareth L."/>
            <person name="Reid J."/>
            <person name="Worley K."/>
            <person name="Petrosino J."/>
            <person name="Highlander S."/>
            <person name="Gibbs R."/>
        </authorList>
    </citation>
    <scope>NUCLEOTIDE SEQUENCE [LARGE SCALE GENOMIC DNA]</scope>
    <source>
        <strain evidence="18 19">ATCC 49124</strain>
    </source>
</reference>
<dbReference type="InterPro" id="IPR006094">
    <property type="entry name" value="Oxid_FAD_bind_N"/>
</dbReference>
<evidence type="ECO:0000256" key="16">
    <source>
        <dbReference type="HAMAP-Rule" id="MF_00037"/>
    </source>
</evidence>
<comment type="catalytic activity">
    <reaction evidence="15 16">
        <text>UDP-N-acetyl-alpha-D-muramate + NADP(+) = UDP-N-acetyl-3-O-(1-carboxyvinyl)-alpha-D-glucosamine + NADPH + H(+)</text>
        <dbReference type="Rhea" id="RHEA:12248"/>
        <dbReference type="ChEBI" id="CHEBI:15378"/>
        <dbReference type="ChEBI" id="CHEBI:57783"/>
        <dbReference type="ChEBI" id="CHEBI:58349"/>
        <dbReference type="ChEBI" id="CHEBI:68483"/>
        <dbReference type="ChEBI" id="CHEBI:70757"/>
        <dbReference type="EC" id="1.3.1.98"/>
    </reaction>
</comment>
<comment type="cofactor">
    <cofactor evidence="1 16">
        <name>FAD</name>
        <dbReference type="ChEBI" id="CHEBI:57692"/>
    </cofactor>
</comment>
<evidence type="ECO:0000256" key="13">
    <source>
        <dbReference type="ARBA" id="ARBA00023306"/>
    </source>
</evidence>
<dbReference type="InterPro" id="IPR003170">
    <property type="entry name" value="MurB"/>
</dbReference>
<dbReference type="Gene3D" id="3.30.43.10">
    <property type="entry name" value="Uridine Diphospho-n-acetylenolpyruvylglucosamine Reductase, domain 2"/>
    <property type="match status" value="1"/>
</dbReference>
<evidence type="ECO:0000256" key="14">
    <source>
        <dbReference type="ARBA" id="ARBA00023316"/>
    </source>
</evidence>
<evidence type="ECO:0000256" key="12">
    <source>
        <dbReference type="ARBA" id="ARBA00023002"/>
    </source>
</evidence>
<dbReference type="PANTHER" id="PTHR21071:SF4">
    <property type="entry name" value="UDP-N-ACETYLENOLPYRUVOYLGLUCOSAMINE REDUCTASE"/>
    <property type="match status" value="1"/>
</dbReference>
<evidence type="ECO:0000256" key="4">
    <source>
        <dbReference type="ARBA" id="ARBA00004752"/>
    </source>
</evidence>
<evidence type="ECO:0000259" key="17">
    <source>
        <dbReference type="PROSITE" id="PS51387"/>
    </source>
</evidence>
<evidence type="ECO:0000256" key="6">
    <source>
        <dbReference type="ARBA" id="ARBA00022618"/>
    </source>
</evidence>
<keyword evidence="10 16" id="KW-0133">Cell shape</keyword>
<keyword evidence="11 16" id="KW-0573">Peptidoglycan synthesis</keyword>
<name>A0ABP2KKB3_STRVE</name>
<dbReference type="InterPro" id="IPR036318">
    <property type="entry name" value="FAD-bd_PCMH-like_sf"/>
</dbReference>
<feature type="active site" description="Proton donor" evidence="16">
    <location>
        <position position="230"/>
    </location>
</feature>
<dbReference type="Proteomes" id="UP000003697">
    <property type="component" value="Unassembled WGS sequence"/>
</dbReference>
<feature type="active site" evidence="16">
    <location>
        <position position="180"/>
    </location>
</feature>
<comment type="similarity">
    <text evidence="16">Belongs to the MurB family.</text>
</comment>
<dbReference type="Gene3D" id="3.30.465.10">
    <property type="match status" value="1"/>
</dbReference>
<keyword evidence="19" id="KW-1185">Reference proteome</keyword>
<keyword evidence="8 16" id="KW-0274">FAD</keyword>
<evidence type="ECO:0000313" key="19">
    <source>
        <dbReference type="Proteomes" id="UP000003697"/>
    </source>
</evidence>
<evidence type="ECO:0000256" key="15">
    <source>
        <dbReference type="ARBA" id="ARBA00048914"/>
    </source>
</evidence>
<evidence type="ECO:0000256" key="10">
    <source>
        <dbReference type="ARBA" id="ARBA00022960"/>
    </source>
</evidence>
<keyword evidence="13 16" id="KW-0131">Cell cycle</keyword>
<dbReference type="SUPFAM" id="SSF56194">
    <property type="entry name" value="Uridine diphospho-N-Acetylenolpyruvylglucosamine reductase, MurB, C-terminal domain"/>
    <property type="match status" value="1"/>
</dbReference>
<feature type="domain" description="FAD-binding PCMH-type" evidence="17">
    <location>
        <begin position="36"/>
        <end position="201"/>
    </location>
</feature>
<keyword evidence="14 16" id="KW-0961">Cell wall biogenesis/degradation</keyword>
<dbReference type="InterPro" id="IPR011601">
    <property type="entry name" value="MurB_C"/>
</dbReference>
<dbReference type="EC" id="1.3.1.98" evidence="16"/>
<evidence type="ECO:0000256" key="1">
    <source>
        <dbReference type="ARBA" id="ARBA00001974"/>
    </source>
</evidence>
<evidence type="ECO:0000256" key="3">
    <source>
        <dbReference type="ARBA" id="ARBA00004496"/>
    </source>
</evidence>
<dbReference type="Pfam" id="PF02873">
    <property type="entry name" value="MurB_C"/>
    <property type="match status" value="1"/>
</dbReference>
<dbReference type="InterPro" id="IPR016169">
    <property type="entry name" value="FAD-bd_PCMH_sub2"/>
</dbReference>
<keyword evidence="7 16" id="KW-0285">Flavoprotein</keyword>
<comment type="function">
    <text evidence="2 16">Cell wall formation.</text>
</comment>
<keyword evidence="6 16" id="KW-0132">Cell division</keyword>
<evidence type="ECO:0000256" key="9">
    <source>
        <dbReference type="ARBA" id="ARBA00022857"/>
    </source>
</evidence>
<gene>
    <name evidence="16 18" type="primary">murB</name>
    <name evidence="18" type="ORF">HMPREF9425_0504</name>
</gene>
<dbReference type="HAMAP" id="MF_00037">
    <property type="entry name" value="MurB"/>
    <property type="match status" value="1"/>
</dbReference>
<dbReference type="InterPro" id="IPR016166">
    <property type="entry name" value="FAD-bd_PCMH"/>
</dbReference>
<keyword evidence="9 16" id="KW-0521">NADP</keyword>
<dbReference type="NCBIfam" id="TIGR00179">
    <property type="entry name" value="murB"/>
    <property type="match status" value="1"/>
</dbReference>
<dbReference type="NCBIfam" id="NF010480">
    <property type="entry name" value="PRK13905.1"/>
    <property type="match status" value="1"/>
</dbReference>